<comment type="similarity">
    <text evidence="1">In the C-terminal section; belongs to the transposase 35 family.</text>
</comment>
<feature type="domain" description="Cas12f1-like TNB" evidence="10">
    <location>
        <begin position="333"/>
        <end position="398"/>
    </location>
</feature>
<dbReference type="InterPro" id="IPR051399">
    <property type="entry name" value="RNA-guided_DNA_endo/Transpos"/>
</dbReference>
<keyword evidence="12" id="KW-0255">Endonuclease</keyword>
<evidence type="ECO:0000256" key="1">
    <source>
        <dbReference type="ARBA" id="ARBA00008761"/>
    </source>
</evidence>
<keyword evidence="12" id="KW-0540">Nuclease</keyword>
<keyword evidence="12" id="KW-0378">Hydrolase</keyword>
<evidence type="ECO:0000256" key="8">
    <source>
        <dbReference type="SAM" id="MobiDB-lite"/>
    </source>
</evidence>
<dbReference type="Proteomes" id="UP001589568">
    <property type="component" value="Unassembled WGS sequence"/>
</dbReference>
<sequence>MKVTQAYRYALDPTTEQAEGLASHCGAARFAFNWGLARVRAALAQRAAEQSYGISAESLTEVPWNLYALRRAWNLAKRTDAPWWAENSKEAYSSGLGGLARALQNWSASRRGKRAGERVGFPRFKAKHRAMPSCRFTTGPLRVEADRRHVTLPRLGTIRLCESARKLARHIERGTGRILSATVRLDGRRWFVSFTCEIVRPDRSPARPDAVVALDLGVKVLAVLSTGEVINNPRHHRSALRKLRRLNKQLARRRGPRAPDGSRRNASARWHQTRAALTKTHAHVAAQRRDGLNKLTTRLASTYGTVVTEDLNVAGMLANRHLARAVADVAMGETRRQLSYKTTWNKGRLVVADRWFPSSKTCSACGAVKAKLALSERTYSCTECGLLLDRDVNAARNLAALAVDVAQSCGETENAPRDTGQDGSDRPGRAGVRPASVGGRR</sequence>
<keyword evidence="4" id="KW-0479">Metal-binding</keyword>
<dbReference type="InterPro" id="IPR021027">
    <property type="entry name" value="Transposase_put_HTH"/>
</dbReference>
<evidence type="ECO:0000256" key="6">
    <source>
        <dbReference type="ARBA" id="ARBA00023125"/>
    </source>
</evidence>
<evidence type="ECO:0000313" key="13">
    <source>
        <dbReference type="Proteomes" id="UP001589568"/>
    </source>
</evidence>
<dbReference type="Pfam" id="PF07282">
    <property type="entry name" value="Cas12f1-like_TNB"/>
    <property type="match status" value="1"/>
</dbReference>
<accession>A0ABV5NK74</accession>
<dbReference type="Pfam" id="PF12323">
    <property type="entry name" value="HTH_OrfB_IS605"/>
    <property type="match status" value="1"/>
</dbReference>
<organism evidence="12 13">
    <name type="scientific">Nonomuraea salmonea</name>
    <dbReference type="NCBI Taxonomy" id="46181"/>
    <lineage>
        <taxon>Bacteria</taxon>
        <taxon>Bacillati</taxon>
        <taxon>Actinomycetota</taxon>
        <taxon>Actinomycetes</taxon>
        <taxon>Streptosporangiales</taxon>
        <taxon>Streptosporangiaceae</taxon>
        <taxon>Nonomuraea</taxon>
    </lineage>
</organism>
<keyword evidence="3" id="KW-0815">Transposition</keyword>
<dbReference type="GO" id="GO:0004519">
    <property type="term" value="F:endonuclease activity"/>
    <property type="evidence" value="ECO:0007669"/>
    <property type="project" value="UniProtKB-KW"/>
</dbReference>
<proteinExistence type="inferred from homology"/>
<name>A0ABV5NK74_9ACTN</name>
<dbReference type="PANTHER" id="PTHR30405">
    <property type="entry name" value="TRANSPOSASE"/>
    <property type="match status" value="1"/>
</dbReference>
<dbReference type="InterPro" id="IPR010095">
    <property type="entry name" value="Cas12f1-like_TNB"/>
</dbReference>
<evidence type="ECO:0000256" key="7">
    <source>
        <dbReference type="ARBA" id="ARBA00023172"/>
    </source>
</evidence>
<comment type="caution">
    <text evidence="12">The sequence shown here is derived from an EMBL/GenBank/DDBJ whole genome shotgun (WGS) entry which is preliminary data.</text>
</comment>
<keyword evidence="6" id="KW-0238">DNA-binding</keyword>
<dbReference type="InterPro" id="IPR053470">
    <property type="entry name" value="RNA-guided_DNA_endonuclease"/>
</dbReference>
<evidence type="ECO:0000313" key="12">
    <source>
        <dbReference type="EMBL" id="MFB9470401.1"/>
    </source>
</evidence>
<dbReference type="Pfam" id="PF01385">
    <property type="entry name" value="OrfB_IS605"/>
    <property type="match status" value="1"/>
</dbReference>
<protein>
    <submittedName>
        <fullName evidence="12">IS607 family element RNA-guided endonuclease TnpB</fullName>
    </submittedName>
</protein>
<evidence type="ECO:0000259" key="9">
    <source>
        <dbReference type="Pfam" id="PF01385"/>
    </source>
</evidence>
<dbReference type="RefSeq" id="WP_379483171.1">
    <property type="nucleotide sequence ID" value="NZ_JBHMCF010000011.1"/>
</dbReference>
<feature type="domain" description="Probable transposase IS891/IS1136/IS1341" evidence="9">
    <location>
        <begin position="195"/>
        <end position="319"/>
    </location>
</feature>
<comment type="similarity">
    <text evidence="2">In the N-terminal section; belongs to the transposase 2 family.</text>
</comment>
<keyword evidence="5" id="KW-0862">Zinc</keyword>
<keyword evidence="13" id="KW-1185">Reference proteome</keyword>
<evidence type="ECO:0000256" key="4">
    <source>
        <dbReference type="ARBA" id="ARBA00022723"/>
    </source>
</evidence>
<dbReference type="NCBIfam" id="NF040570">
    <property type="entry name" value="guided_TnpB"/>
    <property type="match status" value="1"/>
</dbReference>
<feature type="compositionally biased region" description="Basic and acidic residues" evidence="8">
    <location>
        <begin position="414"/>
        <end position="428"/>
    </location>
</feature>
<evidence type="ECO:0000259" key="11">
    <source>
        <dbReference type="Pfam" id="PF12323"/>
    </source>
</evidence>
<feature type="region of interest" description="Disordered" evidence="8">
    <location>
        <begin position="409"/>
        <end position="441"/>
    </location>
</feature>
<dbReference type="PANTHER" id="PTHR30405:SF11">
    <property type="entry name" value="RNA-GUIDED DNA ENDONUCLEASE RV2885C-RELATED"/>
    <property type="match status" value="1"/>
</dbReference>
<evidence type="ECO:0000256" key="3">
    <source>
        <dbReference type="ARBA" id="ARBA00022578"/>
    </source>
</evidence>
<evidence type="ECO:0000259" key="10">
    <source>
        <dbReference type="Pfam" id="PF07282"/>
    </source>
</evidence>
<feature type="region of interest" description="Disordered" evidence="8">
    <location>
        <begin position="249"/>
        <end position="269"/>
    </location>
</feature>
<keyword evidence="7" id="KW-0233">DNA recombination</keyword>
<dbReference type="NCBIfam" id="NF038280">
    <property type="entry name" value="IS607_TnpB"/>
    <property type="match status" value="1"/>
</dbReference>
<dbReference type="EMBL" id="JBHMCF010000011">
    <property type="protein sequence ID" value="MFB9470401.1"/>
    <property type="molecule type" value="Genomic_DNA"/>
</dbReference>
<dbReference type="InterPro" id="IPR001959">
    <property type="entry name" value="Transposase"/>
</dbReference>
<evidence type="ECO:0000256" key="2">
    <source>
        <dbReference type="ARBA" id="ARBA00011044"/>
    </source>
</evidence>
<feature type="domain" description="Transposase putative helix-turn-helix" evidence="11">
    <location>
        <begin position="1"/>
        <end position="46"/>
    </location>
</feature>
<evidence type="ECO:0000256" key="5">
    <source>
        <dbReference type="ARBA" id="ARBA00022833"/>
    </source>
</evidence>
<reference evidence="12 13" key="1">
    <citation type="submission" date="2024-09" db="EMBL/GenBank/DDBJ databases">
        <authorList>
            <person name="Sun Q."/>
            <person name="Mori K."/>
        </authorList>
    </citation>
    <scope>NUCLEOTIDE SEQUENCE [LARGE SCALE GENOMIC DNA]</scope>
    <source>
        <strain evidence="12 13">JCM 3324</strain>
    </source>
</reference>
<gene>
    <name evidence="12" type="primary">tnpB</name>
    <name evidence="12" type="ORF">ACFFR3_12850</name>
</gene>